<protein>
    <recommendedName>
        <fullName evidence="4">Phage portal protein</fullName>
    </recommendedName>
</protein>
<feature type="compositionally biased region" description="Basic and acidic residues" evidence="1">
    <location>
        <begin position="1"/>
        <end position="16"/>
    </location>
</feature>
<sequence length="320" mass="34153">MDRASERPPHHQDQRHRSGPQPARDALLSLQRQAGNAAAAAFVQLVGRPGSSTNVPLFTVQRLSANVWWDKTPPPAGPRIEGSKTERGAGTAGGAHSTAFALFEWAVVHAVDGKNFADALNALLALLAGAKSMPGYLIADAPTKGKLDADYAAITSKPDITGAAALHPVYHTQVLQDLMVDVMRFRNLIPYTYIAGKSGAKGIGEVNEREGIAAMRAAWPGLRSGGPDPGGQRTKAFASGMRMTFDIDALQNWDMFAQIRWANVLGQHIRSVFQAFPGIPAPKQGAIQGRFADAVFKETALSPKRQKAVMENLPTSSGVS</sequence>
<evidence type="ECO:0000313" key="3">
    <source>
        <dbReference type="Proteomes" id="UP000832097"/>
    </source>
</evidence>
<dbReference type="Proteomes" id="UP000832097">
    <property type="component" value="Chromosome"/>
</dbReference>
<gene>
    <name evidence="2" type="ORF">MTO99_14425</name>
</gene>
<evidence type="ECO:0008006" key="4">
    <source>
        <dbReference type="Google" id="ProtNLM"/>
    </source>
</evidence>
<keyword evidence="3" id="KW-1185">Reference proteome</keyword>
<feature type="region of interest" description="Disordered" evidence="1">
    <location>
        <begin position="69"/>
        <end position="91"/>
    </location>
</feature>
<accession>A0ABY4BVX6</accession>
<organism evidence="2 3">
    <name type="scientific">Agromyces larvae</name>
    <dbReference type="NCBI Taxonomy" id="2929802"/>
    <lineage>
        <taxon>Bacteria</taxon>
        <taxon>Bacillati</taxon>
        <taxon>Actinomycetota</taxon>
        <taxon>Actinomycetes</taxon>
        <taxon>Micrococcales</taxon>
        <taxon>Microbacteriaceae</taxon>
        <taxon>Agromyces</taxon>
    </lineage>
</organism>
<name>A0ABY4BVX6_9MICO</name>
<evidence type="ECO:0000256" key="1">
    <source>
        <dbReference type="SAM" id="MobiDB-lite"/>
    </source>
</evidence>
<evidence type="ECO:0000313" key="2">
    <source>
        <dbReference type="EMBL" id="UOE43371.1"/>
    </source>
</evidence>
<dbReference type="EMBL" id="CP094528">
    <property type="protein sequence ID" value="UOE43371.1"/>
    <property type="molecule type" value="Genomic_DNA"/>
</dbReference>
<dbReference type="RefSeq" id="WP_243554329.1">
    <property type="nucleotide sequence ID" value="NZ_CP094528.1"/>
</dbReference>
<proteinExistence type="predicted"/>
<feature type="region of interest" description="Disordered" evidence="1">
    <location>
        <begin position="1"/>
        <end position="23"/>
    </location>
</feature>
<reference evidence="2 3" key="1">
    <citation type="submission" date="2022-03" db="EMBL/GenBank/DDBJ databases">
        <title>Mucilaginibacter sp. isolated from the gut of Protaetia brevitarsis seulensis larvae.</title>
        <authorList>
            <person name="Won M."/>
            <person name="Kim S.-J."/>
            <person name="Kwon S.-W."/>
        </authorList>
    </citation>
    <scope>NUCLEOTIDE SEQUENCE [LARGE SCALE GENOMIC DNA]</scope>
    <source>
        <strain evidence="2 3">CFWR-12</strain>
    </source>
</reference>